<proteinExistence type="predicted"/>
<comment type="caution">
    <text evidence="2">The sequence shown here is derived from an EMBL/GenBank/DDBJ whole genome shotgun (WGS) entry which is preliminary data.</text>
</comment>
<evidence type="ECO:0000313" key="2">
    <source>
        <dbReference type="EMBL" id="MED6119269.1"/>
    </source>
</evidence>
<evidence type="ECO:0000313" key="3">
    <source>
        <dbReference type="Proteomes" id="UP001341840"/>
    </source>
</evidence>
<dbReference type="EMBL" id="JASCZI010030232">
    <property type="protein sequence ID" value="MED6119269.1"/>
    <property type="molecule type" value="Genomic_DNA"/>
</dbReference>
<protein>
    <submittedName>
        <fullName evidence="2">Uncharacterized protein</fullName>
    </submittedName>
</protein>
<sequence length="122" mass="13261">MEEGVVGDPAQVHAKYPVQVEYETKPEEVDMANEGKQNFFGGGDPQLTGNKSASNRGKAESLWESSGSALQSIGVAANSSRYTQPELPDDSEGNGLQRVMEALEALEGRVSQLEMDKWELLM</sequence>
<dbReference type="Proteomes" id="UP001341840">
    <property type="component" value="Unassembled WGS sequence"/>
</dbReference>
<keyword evidence="3" id="KW-1185">Reference proteome</keyword>
<accession>A0ABU6R6V9</accession>
<gene>
    <name evidence="2" type="ORF">PIB30_010194</name>
</gene>
<feature type="region of interest" description="Disordered" evidence="1">
    <location>
        <begin position="29"/>
        <end position="65"/>
    </location>
</feature>
<name>A0ABU6R6V9_9FABA</name>
<reference evidence="2 3" key="1">
    <citation type="journal article" date="2023" name="Plants (Basel)">
        <title>Bridging the Gap: Combining Genomics and Transcriptomics Approaches to Understand Stylosanthes scabra, an Orphan Legume from the Brazilian Caatinga.</title>
        <authorList>
            <person name="Ferreira-Neto J.R.C."/>
            <person name="da Silva M.D."/>
            <person name="Binneck E."/>
            <person name="de Melo N.F."/>
            <person name="da Silva R.H."/>
            <person name="de Melo A.L.T.M."/>
            <person name="Pandolfi V."/>
            <person name="Bustamante F.O."/>
            <person name="Brasileiro-Vidal A.C."/>
            <person name="Benko-Iseppon A.M."/>
        </authorList>
    </citation>
    <scope>NUCLEOTIDE SEQUENCE [LARGE SCALE GENOMIC DNA]</scope>
    <source>
        <tissue evidence="2">Leaves</tissue>
    </source>
</reference>
<evidence type="ECO:0000256" key="1">
    <source>
        <dbReference type="SAM" id="MobiDB-lite"/>
    </source>
</evidence>
<organism evidence="2 3">
    <name type="scientific">Stylosanthes scabra</name>
    <dbReference type="NCBI Taxonomy" id="79078"/>
    <lineage>
        <taxon>Eukaryota</taxon>
        <taxon>Viridiplantae</taxon>
        <taxon>Streptophyta</taxon>
        <taxon>Embryophyta</taxon>
        <taxon>Tracheophyta</taxon>
        <taxon>Spermatophyta</taxon>
        <taxon>Magnoliopsida</taxon>
        <taxon>eudicotyledons</taxon>
        <taxon>Gunneridae</taxon>
        <taxon>Pentapetalae</taxon>
        <taxon>rosids</taxon>
        <taxon>fabids</taxon>
        <taxon>Fabales</taxon>
        <taxon>Fabaceae</taxon>
        <taxon>Papilionoideae</taxon>
        <taxon>50 kb inversion clade</taxon>
        <taxon>dalbergioids sensu lato</taxon>
        <taxon>Dalbergieae</taxon>
        <taxon>Pterocarpus clade</taxon>
        <taxon>Stylosanthes</taxon>
    </lineage>
</organism>